<dbReference type="GO" id="GO:0099041">
    <property type="term" value="P:vesicle tethering to Golgi"/>
    <property type="evidence" value="ECO:0007669"/>
    <property type="project" value="InterPro"/>
</dbReference>
<gene>
    <name evidence="4" type="primary">CHMP6</name>
    <name evidence="4" type="ORF">AWC38_SpisGene17678</name>
</gene>
<feature type="compositionally biased region" description="Polar residues" evidence="3">
    <location>
        <begin position="246"/>
        <end position="271"/>
    </location>
</feature>
<dbReference type="Gene3D" id="6.10.140.1230">
    <property type="match status" value="1"/>
</dbReference>
<feature type="region of interest" description="Disordered" evidence="3">
    <location>
        <begin position="171"/>
        <end position="295"/>
    </location>
</feature>
<comment type="caution">
    <text evidence="4">The sequence shown here is derived from an EMBL/GenBank/DDBJ whole genome shotgun (WGS) entry which is preliminary data.</text>
</comment>
<dbReference type="PANTHER" id="PTHR14416:SF2">
    <property type="entry name" value="PROTEIN NJMU-R1"/>
    <property type="match status" value="1"/>
</dbReference>
<reference evidence="5" key="1">
    <citation type="journal article" date="2017" name="bioRxiv">
        <title>Comparative analysis of the genomes of Stylophora pistillata and Acropora digitifera provides evidence for extensive differences between species of corals.</title>
        <authorList>
            <person name="Voolstra C.R."/>
            <person name="Li Y."/>
            <person name="Liew Y.J."/>
            <person name="Baumgarten S."/>
            <person name="Zoccola D."/>
            <person name="Flot J.-F."/>
            <person name="Tambutte S."/>
            <person name="Allemand D."/>
            <person name="Aranda M."/>
        </authorList>
    </citation>
    <scope>NUCLEOTIDE SEQUENCE [LARGE SCALE GENOMIC DNA]</scope>
</reference>
<proteinExistence type="inferred from homology"/>
<evidence type="ECO:0000313" key="5">
    <source>
        <dbReference type="Proteomes" id="UP000225706"/>
    </source>
</evidence>
<protein>
    <submittedName>
        <fullName evidence="4">Charged multivesicular body protein 6</fullName>
    </submittedName>
</protein>
<evidence type="ECO:0000256" key="1">
    <source>
        <dbReference type="ARBA" id="ARBA00006190"/>
    </source>
</evidence>
<dbReference type="GO" id="GO:0005802">
    <property type="term" value="C:trans-Golgi network"/>
    <property type="evidence" value="ECO:0007669"/>
    <property type="project" value="InterPro"/>
</dbReference>
<dbReference type="InterPro" id="IPR005024">
    <property type="entry name" value="Snf7_fam"/>
</dbReference>
<evidence type="ECO:0000256" key="2">
    <source>
        <dbReference type="SAM" id="Coils"/>
    </source>
</evidence>
<dbReference type="Pfam" id="PF01391">
    <property type="entry name" value="Collagen"/>
    <property type="match status" value="1"/>
</dbReference>
<feature type="coiled-coil region" evidence="2">
    <location>
        <begin position="21"/>
        <end position="99"/>
    </location>
</feature>
<dbReference type="Pfam" id="PF03357">
    <property type="entry name" value="Snf7"/>
    <property type="match status" value="1"/>
</dbReference>
<dbReference type="GO" id="GO:0007034">
    <property type="term" value="P:vacuolar transport"/>
    <property type="evidence" value="ECO:0007669"/>
    <property type="project" value="InterPro"/>
</dbReference>
<evidence type="ECO:0000256" key="3">
    <source>
        <dbReference type="SAM" id="MobiDB-lite"/>
    </source>
</evidence>
<sequence length="656" mass="72453">MGSLFSKKKEPEPVKPKITEQDKAVLALKQQRDKLKQYQKKIQLNLEKERQLAKQLLQEGKKNKAKLLLKKKRYQEQTLERTDNQLENLEKMVQDVEFAQIQIQVADGLKQGNEALKKMHEIMSIEDVERIMDETREGIEYQREIDELLSGSLTQEDEDAVLQELEDMTKVTNSNSGTSNIGPPGFNGTDGDIGPAGPAGPAGAPGNNGTQGPAGPSGPPSVQGLPGSPGYNGTKGPPGPGASSCVYKTSASPGMTASSVSSQEMEVTEPNSAEVEENKNGEDGEDGAVSSKGVAEGSVSDFLRKEATTNYDFSLSLLSTNLSGEQETELRTFMAKRLAKGTVYSGNGNINVLENVFPDDSALCYYCLLRGGKESGDNIEQQDMDSRGFGSFLSRDYVICLVSGSKSGLELFQKELDEYSKELSPYIDKYTESLDVQESFKHLEFWYEENVEFVCRCTNLLKEDLAVLIGLGLLGGNLDIQSDDEKLKKDLKMFVEACSMVNVLGTSVDIPKDMENKKLSKCCTGIPSNVTMKTNEEGYALSSKVSTQFCREWAKTLLSEAVDNPVFLRQVIENYKLRVNHDLNTLKRLLRQAETDHYALYRSYVFLLKCGNGPILLRNATLEAHALCSDDTLNIIKVLEEYIEENNNFGIEALAE</sequence>
<dbReference type="InterPro" id="IPR028280">
    <property type="entry name" value="Njmu-R1"/>
</dbReference>
<evidence type="ECO:0000313" key="4">
    <source>
        <dbReference type="EMBL" id="PFX17978.1"/>
    </source>
</evidence>
<keyword evidence="5" id="KW-1185">Reference proteome</keyword>
<dbReference type="PANTHER" id="PTHR14416">
    <property type="entry name" value="PROTEIN NJMU-R1"/>
    <property type="match status" value="1"/>
</dbReference>
<dbReference type="STRING" id="50429.A0A2B4RNR7"/>
<dbReference type="AlphaFoldDB" id="A0A2B4RNR7"/>
<dbReference type="Pfam" id="PF15053">
    <property type="entry name" value="Njmu-R1"/>
    <property type="match status" value="1"/>
</dbReference>
<dbReference type="EMBL" id="LSMT01000438">
    <property type="protein sequence ID" value="PFX17978.1"/>
    <property type="molecule type" value="Genomic_DNA"/>
</dbReference>
<keyword evidence="2" id="KW-0175">Coiled coil</keyword>
<dbReference type="Proteomes" id="UP000225706">
    <property type="component" value="Unassembled WGS sequence"/>
</dbReference>
<accession>A0A2B4RNR7</accession>
<organism evidence="4 5">
    <name type="scientific">Stylophora pistillata</name>
    <name type="common">Smooth cauliflower coral</name>
    <dbReference type="NCBI Taxonomy" id="50429"/>
    <lineage>
        <taxon>Eukaryota</taxon>
        <taxon>Metazoa</taxon>
        <taxon>Cnidaria</taxon>
        <taxon>Anthozoa</taxon>
        <taxon>Hexacorallia</taxon>
        <taxon>Scleractinia</taxon>
        <taxon>Astrocoeniina</taxon>
        <taxon>Pocilloporidae</taxon>
        <taxon>Stylophora</taxon>
    </lineage>
</organism>
<feature type="compositionally biased region" description="Low complexity" evidence="3">
    <location>
        <begin position="189"/>
        <end position="214"/>
    </location>
</feature>
<comment type="similarity">
    <text evidence="1">Belongs to the SNF7 family.</text>
</comment>
<name>A0A2B4RNR7_STYPI</name>
<dbReference type="OrthoDB" id="441172at2759"/>
<feature type="compositionally biased region" description="Polar residues" evidence="3">
    <location>
        <begin position="171"/>
        <end position="181"/>
    </location>
</feature>
<dbReference type="InterPro" id="IPR008160">
    <property type="entry name" value="Collagen"/>
</dbReference>